<proteinExistence type="predicted"/>
<dbReference type="RefSeq" id="WP_113619178.1">
    <property type="nucleotide sequence ID" value="NZ_QFFJ01000002.1"/>
</dbReference>
<organism evidence="1 2">
    <name type="scientific">Chitinophaga flava</name>
    <dbReference type="NCBI Taxonomy" id="2259036"/>
    <lineage>
        <taxon>Bacteria</taxon>
        <taxon>Pseudomonadati</taxon>
        <taxon>Bacteroidota</taxon>
        <taxon>Chitinophagia</taxon>
        <taxon>Chitinophagales</taxon>
        <taxon>Chitinophagaceae</taxon>
        <taxon>Chitinophaga</taxon>
    </lineage>
</organism>
<dbReference type="Proteomes" id="UP000253410">
    <property type="component" value="Unassembled WGS sequence"/>
</dbReference>
<keyword evidence="2" id="KW-1185">Reference proteome</keyword>
<comment type="caution">
    <text evidence="1">The sequence shown here is derived from an EMBL/GenBank/DDBJ whole genome shotgun (WGS) entry which is preliminary data.</text>
</comment>
<dbReference type="InterPro" id="IPR011047">
    <property type="entry name" value="Quinoprotein_ADH-like_sf"/>
</dbReference>
<evidence type="ECO:0000313" key="2">
    <source>
        <dbReference type="Proteomes" id="UP000253410"/>
    </source>
</evidence>
<accession>A0A365XVP9</accession>
<evidence type="ECO:0008006" key="3">
    <source>
        <dbReference type="Google" id="ProtNLM"/>
    </source>
</evidence>
<dbReference type="AlphaFoldDB" id="A0A365XVP9"/>
<dbReference type="OrthoDB" id="1091598at2"/>
<name>A0A365XVP9_9BACT</name>
<sequence length="354" mass="40293">MFILKEQLKGYTVKNDSRDELYYRHHKSVFSLNKEGLDVRKLQDNVSNYSKIFRYQDAYLFNCNGELLMVAVDGTETRLGKELYPAMIQETNIIVTSQAGPEDTLARIDAAGNVRWEVPVSLGNQHLQYKDMLYYIRIDDVYKVRTSIINKMSLDNGEYNVLIDFNDYYRGDLVGVNAPPDTFYELITVDDAAIVAMVNNRRIVSVDVNTGEIRWETDQLTDMNGGVLEYFVSAPIPGGMYNGKRYILQGSVFACLDIQQKKLVQRRFKLSGTHTREIFVFDCRIEGSWLYFAGREGAGALDRIGIFDIEKEAVIWDAVLPVAPGATLRAAPYGSGQHIFANDSNNILYIYERT</sequence>
<dbReference type="EMBL" id="QFFJ01000002">
    <property type="protein sequence ID" value="RBL90429.1"/>
    <property type="molecule type" value="Genomic_DNA"/>
</dbReference>
<evidence type="ECO:0000313" key="1">
    <source>
        <dbReference type="EMBL" id="RBL90429.1"/>
    </source>
</evidence>
<dbReference type="Gene3D" id="2.130.10.10">
    <property type="entry name" value="YVTN repeat-like/Quinoprotein amine dehydrogenase"/>
    <property type="match status" value="1"/>
</dbReference>
<dbReference type="InterPro" id="IPR015943">
    <property type="entry name" value="WD40/YVTN_repeat-like_dom_sf"/>
</dbReference>
<dbReference type="SUPFAM" id="SSF50998">
    <property type="entry name" value="Quinoprotein alcohol dehydrogenase-like"/>
    <property type="match status" value="1"/>
</dbReference>
<reference evidence="1 2" key="1">
    <citation type="submission" date="2018-05" db="EMBL/GenBank/DDBJ databases">
        <title>Chitinophaga sp. K3CV102501T nov., isolated from isolated from a monsoon evergreen broad-leaved forest soil.</title>
        <authorList>
            <person name="Lv Y."/>
        </authorList>
    </citation>
    <scope>NUCLEOTIDE SEQUENCE [LARGE SCALE GENOMIC DNA]</scope>
    <source>
        <strain evidence="1 2">GDMCC 1.1325</strain>
    </source>
</reference>
<protein>
    <recommendedName>
        <fullName evidence="3">Pyrrolo-quinoline quinone</fullName>
    </recommendedName>
</protein>
<gene>
    <name evidence="1" type="ORF">DF182_28630</name>
</gene>